<gene>
    <name evidence="1" type="ORF">EZS27_036266</name>
</gene>
<dbReference type="AlphaFoldDB" id="A0A5J4PUR8"/>
<dbReference type="EMBL" id="SNRY01006317">
    <property type="protein sequence ID" value="KAA6312872.1"/>
    <property type="molecule type" value="Genomic_DNA"/>
</dbReference>
<proteinExistence type="predicted"/>
<reference evidence="1" key="1">
    <citation type="submission" date="2019-03" db="EMBL/GenBank/DDBJ databases">
        <title>Single cell metagenomics reveals metabolic interactions within the superorganism composed of flagellate Streblomastix strix and complex community of Bacteroidetes bacteria on its surface.</title>
        <authorList>
            <person name="Treitli S.C."/>
            <person name="Kolisko M."/>
            <person name="Husnik F."/>
            <person name="Keeling P."/>
            <person name="Hampl V."/>
        </authorList>
    </citation>
    <scope>NUCLEOTIDE SEQUENCE</scope>
    <source>
        <strain evidence="1">STM</strain>
    </source>
</reference>
<name>A0A5J4PUR8_9ZZZZ</name>
<evidence type="ECO:0000313" key="1">
    <source>
        <dbReference type="EMBL" id="KAA6312872.1"/>
    </source>
</evidence>
<comment type="caution">
    <text evidence="1">The sequence shown here is derived from an EMBL/GenBank/DDBJ whole genome shotgun (WGS) entry which is preliminary data.</text>
</comment>
<organism evidence="1">
    <name type="scientific">termite gut metagenome</name>
    <dbReference type="NCBI Taxonomy" id="433724"/>
    <lineage>
        <taxon>unclassified sequences</taxon>
        <taxon>metagenomes</taxon>
        <taxon>organismal metagenomes</taxon>
    </lineage>
</organism>
<accession>A0A5J4PUR8</accession>
<protein>
    <submittedName>
        <fullName evidence="1">Uncharacterized protein</fullName>
    </submittedName>
</protein>
<sequence length="114" mass="13462">MKPLRFFQVTETLDFKKYFLDIDKIQKYPISFVIKSTDSIEEITQKIKENASKAYSIKTIVGKYIDCLEEVINIPNLIIRFRENVKQGYLNNILEEIILQGKVAFNYEETDDEE</sequence>